<evidence type="ECO:0000313" key="3">
    <source>
        <dbReference type="Proteomes" id="UP000190150"/>
    </source>
</evidence>
<organism evidence="2 3">
    <name type="scientific">Sphingobacterium nematocida</name>
    <dbReference type="NCBI Taxonomy" id="1513896"/>
    <lineage>
        <taxon>Bacteria</taxon>
        <taxon>Pseudomonadati</taxon>
        <taxon>Bacteroidota</taxon>
        <taxon>Sphingobacteriia</taxon>
        <taxon>Sphingobacteriales</taxon>
        <taxon>Sphingobacteriaceae</taxon>
        <taxon>Sphingobacterium</taxon>
    </lineage>
</organism>
<dbReference type="PIRSF" id="PIRSF029477">
    <property type="entry name" value="UCP029477"/>
    <property type="match status" value="1"/>
</dbReference>
<dbReference type="InterPro" id="IPR019052">
    <property type="entry name" value="DUF2383"/>
</dbReference>
<protein>
    <recommendedName>
        <fullName evidence="1">DUF2383 domain-containing protein</fullName>
    </recommendedName>
</protein>
<proteinExistence type="predicted"/>
<evidence type="ECO:0000259" key="1">
    <source>
        <dbReference type="Pfam" id="PF09537"/>
    </source>
</evidence>
<dbReference type="InterPro" id="IPR012347">
    <property type="entry name" value="Ferritin-like"/>
</dbReference>
<dbReference type="Proteomes" id="UP000190150">
    <property type="component" value="Unassembled WGS sequence"/>
</dbReference>
<dbReference type="RefSeq" id="WP_079640462.1">
    <property type="nucleotide sequence ID" value="NZ_FUZF01000001.1"/>
</dbReference>
<dbReference type="NCBIfam" id="TIGR02284">
    <property type="entry name" value="PA2169 family four-helix-bundle protein"/>
    <property type="match status" value="1"/>
</dbReference>
<dbReference type="AlphaFoldDB" id="A0A1T5AR58"/>
<dbReference type="Pfam" id="PF09537">
    <property type="entry name" value="DUF2383"/>
    <property type="match status" value="1"/>
</dbReference>
<feature type="domain" description="DUF2383" evidence="1">
    <location>
        <begin position="8"/>
        <end position="119"/>
    </location>
</feature>
<dbReference type="EMBL" id="FUZF01000001">
    <property type="protein sequence ID" value="SKB37458.1"/>
    <property type="molecule type" value="Genomic_DNA"/>
</dbReference>
<name>A0A1T5AR58_9SPHI</name>
<dbReference type="InterPro" id="IPR011971">
    <property type="entry name" value="CHP02284"/>
</dbReference>
<sequence>MENLKQDTADLLNQLVEINNDRIEGYEKAISLLSNEDNYGLQAIFEKYRDQSIQFKSDLVPLVFREGDKPTDETRTSGKLFRAWMEIKSAVTPYTAKAVLESCERGEDEFKKVYKDALTKAQQAPLNMLSIIQSQANLQLQAHDHIKELRDNIES</sequence>
<dbReference type="Gene3D" id="1.20.1260.10">
    <property type="match status" value="1"/>
</dbReference>
<dbReference type="InterPro" id="IPR016920">
    <property type="entry name" value="UCP029477"/>
</dbReference>
<reference evidence="3" key="1">
    <citation type="submission" date="2017-02" db="EMBL/GenBank/DDBJ databases">
        <authorList>
            <person name="Varghese N."/>
            <person name="Submissions S."/>
        </authorList>
    </citation>
    <scope>NUCLEOTIDE SEQUENCE [LARGE SCALE GENOMIC DNA]</scope>
    <source>
        <strain evidence="3">DSM 24091</strain>
    </source>
</reference>
<keyword evidence="3" id="KW-1185">Reference proteome</keyword>
<evidence type="ECO:0000313" key="2">
    <source>
        <dbReference type="EMBL" id="SKB37458.1"/>
    </source>
</evidence>
<gene>
    <name evidence="2" type="ORF">SAMN05660841_00099</name>
</gene>
<accession>A0A1T5AR58</accession>
<dbReference type="OrthoDB" id="282393at2"/>
<dbReference type="STRING" id="1513896.SAMN05660841_00099"/>